<proteinExistence type="predicted"/>
<dbReference type="Proteomes" id="UP001149074">
    <property type="component" value="Unassembled WGS sequence"/>
</dbReference>
<name>A0A9W9FNG4_9EURO</name>
<dbReference type="GeneID" id="81355436"/>
<gene>
    <name evidence="1" type="ORF">N7532_003963</name>
</gene>
<reference evidence="1" key="2">
    <citation type="journal article" date="2023" name="IMA Fungus">
        <title>Comparative genomic study of the Penicillium genus elucidates a diverse pangenome and 15 lateral gene transfer events.</title>
        <authorList>
            <person name="Petersen C."/>
            <person name="Sorensen T."/>
            <person name="Nielsen M.R."/>
            <person name="Sondergaard T.E."/>
            <person name="Sorensen J.L."/>
            <person name="Fitzpatrick D.A."/>
            <person name="Frisvad J.C."/>
            <person name="Nielsen K.L."/>
        </authorList>
    </citation>
    <scope>NUCLEOTIDE SEQUENCE</scope>
    <source>
        <strain evidence="1">IBT 30761</strain>
    </source>
</reference>
<keyword evidence="2" id="KW-1185">Reference proteome</keyword>
<accession>A0A9W9FNG4</accession>
<reference evidence="1" key="1">
    <citation type="submission" date="2022-11" db="EMBL/GenBank/DDBJ databases">
        <authorList>
            <person name="Petersen C."/>
        </authorList>
    </citation>
    <scope>NUCLEOTIDE SEQUENCE</scope>
    <source>
        <strain evidence="1">IBT 30761</strain>
    </source>
</reference>
<comment type="caution">
    <text evidence="1">The sequence shown here is derived from an EMBL/GenBank/DDBJ whole genome shotgun (WGS) entry which is preliminary data.</text>
</comment>
<sequence>MSSASSVFVQNLESYLTRIREIPGLLMRLPKKTRFEEVAHILNGIANDVQRTRSLSAPANAVPNITPSEVCMANNIVSTLRAQALILQAGEDNGYGVTAALEGLLDGIKEIRASECISSLLSPGRFHID</sequence>
<organism evidence="1 2">
    <name type="scientific">Penicillium argentinense</name>
    <dbReference type="NCBI Taxonomy" id="1131581"/>
    <lineage>
        <taxon>Eukaryota</taxon>
        <taxon>Fungi</taxon>
        <taxon>Dikarya</taxon>
        <taxon>Ascomycota</taxon>
        <taxon>Pezizomycotina</taxon>
        <taxon>Eurotiomycetes</taxon>
        <taxon>Eurotiomycetidae</taxon>
        <taxon>Eurotiales</taxon>
        <taxon>Aspergillaceae</taxon>
        <taxon>Penicillium</taxon>
    </lineage>
</organism>
<protein>
    <submittedName>
        <fullName evidence="1">Uncharacterized protein</fullName>
    </submittedName>
</protein>
<dbReference type="OrthoDB" id="4347637at2759"/>
<dbReference type="EMBL" id="JAPQKI010000004">
    <property type="protein sequence ID" value="KAJ5103434.1"/>
    <property type="molecule type" value="Genomic_DNA"/>
</dbReference>
<evidence type="ECO:0000313" key="2">
    <source>
        <dbReference type="Proteomes" id="UP001149074"/>
    </source>
</evidence>
<evidence type="ECO:0000313" key="1">
    <source>
        <dbReference type="EMBL" id="KAJ5103434.1"/>
    </source>
</evidence>
<dbReference type="AlphaFoldDB" id="A0A9W9FNG4"/>
<dbReference type="RefSeq" id="XP_056476814.1">
    <property type="nucleotide sequence ID" value="XM_056616457.1"/>
</dbReference>